<dbReference type="GO" id="GO:0000155">
    <property type="term" value="F:phosphorelay sensor kinase activity"/>
    <property type="evidence" value="ECO:0007669"/>
    <property type="project" value="InterPro"/>
</dbReference>
<dbReference type="SUPFAM" id="SSF47384">
    <property type="entry name" value="Homodimeric domain of signal transducing histidine kinase"/>
    <property type="match status" value="1"/>
</dbReference>
<keyword evidence="6" id="KW-1133">Transmembrane helix</keyword>
<evidence type="ECO:0000256" key="5">
    <source>
        <dbReference type="SAM" id="Coils"/>
    </source>
</evidence>
<organism evidence="8 9">
    <name type="scientific">Kineobactrum salinum</name>
    <dbReference type="NCBI Taxonomy" id="2708301"/>
    <lineage>
        <taxon>Bacteria</taxon>
        <taxon>Pseudomonadati</taxon>
        <taxon>Pseudomonadota</taxon>
        <taxon>Gammaproteobacteria</taxon>
        <taxon>Cellvibrionales</taxon>
        <taxon>Halieaceae</taxon>
        <taxon>Kineobactrum</taxon>
    </lineage>
</organism>
<comment type="catalytic activity">
    <reaction evidence="1">
        <text>ATP + protein L-histidine = ADP + protein N-phospho-L-histidine.</text>
        <dbReference type="EC" id="2.7.13.3"/>
    </reaction>
</comment>
<evidence type="ECO:0000256" key="4">
    <source>
        <dbReference type="ARBA" id="ARBA00022777"/>
    </source>
</evidence>
<dbReference type="EMBL" id="CP048711">
    <property type="protein sequence ID" value="QIB64836.1"/>
    <property type="molecule type" value="Genomic_DNA"/>
</dbReference>
<dbReference type="SUPFAM" id="SSF158472">
    <property type="entry name" value="HAMP domain-like"/>
    <property type="match status" value="1"/>
</dbReference>
<evidence type="ECO:0000256" key="3">
    <source>
        <dbReference type="ARBA" id="ARBA00022679"/>
    </source>
</evidence>
<dbReference type="PANTHER" id="PTHR42878">
    <property type="entry name" value="TWO-COMPONENT HISTIDINE KINASE"/>
    <property type="match status" value="1"/>
</dbReference>
<dbReference type="InterPro" id="IPR003660">
    <property type="entry name" value="HAMP_dom"/>
</dbReference>
<feature type="coiled-coil region" evidence="5">
    <location>
        <begin position="226"/>
        <end position="281"/>
    </location>
</feature>
<dbReference type="Gene3D" id="1.10.287.130">
    <property type="match status" value="1"/>
</dbReference>
<evidence type="ECO:0000313" key="9">
    <source>
        <dbReference type="Proteomes" id="UP000477680"/>
    </source>
</evidence>
<keyword evidence="6" id="KW-0472">Membrane</keyword>
<keyword evidence="3" id="KW-0808">Transferase</keyword>
<feature type="transmembrane region" description="Helical" evidence="6">
    <location>
        <begin position="154"/>
        <end position="179"/>
    </location>
</feature>
<dbReference type="GO" id="GO:0000156">
    <property type="term" value="F:phosphorelay response regulator activity"/>
    <property type="evidence" value="ECO:0007669"/>
    <property type="project" value="TreeGrafter"/>
</dbReference>
<dbReference type="AlphaFoldDB" id="A0A6C0TYJ3"/>
<dbReference type="Pfam" id="PF17152">
    <property type="entry name" value="CHASE8"/>
    <property type="match status" value="1"/>
</dbReference>
<dbReference type="Pfam" id="PF00672">
    <property type="entry name" value="HAMP"/>
    <property type="match status" value="1"/>
</dbReference>
<reference evidence="8 9" key="1">
    <citation type="submission" date="2020-02" db="EMBL/GenBank/DDBJ databases">
        <title>Genome sequencing for Kineobactrum sp. M2.</title>
        <authorList>
            <person name="Park S.-J."/>
        </authorList>
    </citation>
    <scope>NUCLEOTIDE SEQUENCE [LARGE SCALE GENOMIC DNA]</scope>
    <source>
        <strain evidence="8 9">M2</strain>
    </source>
</reference>
<dbReference type="CDD" id="cd06225">
    <property type="entry name" value="HAMP"/>
    <property type="match status" value="1"/>
</dbReference>
<dbReference type="InterPro" id="IPR003661">
    <property type="entry name" value="HisK_dim/P_dom"/>
</dbReference>
<dbReference type="Pfam" id="PF00512">
    <property type="entry name" value="HisKA"/>
    <property type="match status" value="1"/>
</dbReference>
<dbReference type="EC" id="2.7.13.3" evidence="2"/>
<dbReference type="PANTHER" id="PTHR42878:SF15">
    <property type="entry name" value="BACTERIOPHYTOCHROME"/>
    <property type="match status" value="1"/>
</dbReference>
<evidence type="ECO:0000256" key="2">
    <source>
        <dbReference type="ARBA" id="ARBA00012438"/>
    </source>
</evidence>
<dbReference type="PROSITE" id="PS50885">
    <property type="entry name" value="HAMP"/>
    <property type="match status" value="1"/>
</dbReference>
<dbReference type="KEGG" id="kim:G3T16_04980"/>
<keyword evidence="9" id="KW-1185">Reference proteome</keyword>
<proteinExistence type="predicted"/>
<dbReference type="GO" id="GO:0030295">
    <property type="term" value="F:protein kinase activator activity"/>
    <property type="evidence" value="ECO:0007669"/>
    <property type="project" value="TreeGrafter"/>
</dbReference>
<accession>A0A6C0TYJ3</accession>
<evidence type="ECO:0000256" key="1">
    <source>
        <dbReference type="ARBA" id="ARBA00000085"/>
    </source>
</evidence>
<dbReference type="Gene3D" id="6.10.340.10">
    <property type="match status" value="1"/>
</dbReference>
<dbReference type="FunFam" id="1.10.287.130:FF:000070">
    <property type="entry name" value="Histidine kinase sensor protein"/>
    <property type="match status" value="1"/>
</dbReference>
<feature type="domain" description="HAMP" evidence="7">
    <location>
        <begin position="181"/>
        <end position="234"/>
    </location>
</feature>
<dbReference type="GO" id="GO:0016020">
    <property type="term" value="C:membrane"/>
    <property type="evidence" value="ECO:0007669"/>
    <property type="project" value="InterPro"/>
</dbReference>
<name>A0A6C0TYJ3_9GAMM</name>
<dbReference type="GO" id="GO:0007234">
    <property type="term" value="P:osmosensory signaling via phosphorelay pathway"/>
    <property type="evidence" value="ECO:0007669"/>
    <property type="project" value="TreeGrafter"/>
</dbReference>
<dbReference type="RefSeq" id="WP_163494085.1">
    <property type="nucleotide sequence ID" value="NZ_CP048711.1"/>
</dbReference>
<keyword evidence="6" id="KW-0812">Transmembrane</keyword>
<dbReference type="InterPro" id="IPR033417">
    <property type="entry name" value="CHASE8"/>
</dbReference>
<evidence type="ECO:0000313" key="8">
    <source>
        <dbReference type="EMBL" id="QIB64836.1"/>
    </source>
</evidence>
<gene>
    <name evidence="8" type="ORF">G3T16_04980</name>
</gene>
<keyword evidence="4" id="KW-0418">Kinase</keyword>
<dbReference type="SMART" id="SM00304">
    <property type="entry name" value="HAMP"/>
    <property type="match status" value="1"/>
</dbReference>
<dbReference type="InterPro" id="IPR050351">
    <property type="entry name" value="BphY/WalK/GraS-like"/>
</dbReference>
<protein>
    <recommendedName>
        <fullName evidence="2">histidine kinase</fullName>
        <ecNumber evidence="2">2.7.13.3</ecNumber>
    </recommendedName>
</protein>
<dbReference type="CDD" id="cd00082">
    <property type="entry name" value="HisKA"/>
    <property type="match status" value="1"/>
</dbReference>
<dbReference type="InterPro" id="IPR036097">
    <property type="entry name" value="HisK_dim/P_sf"/>
</dbReference>
<keyword evidence="5" id="KW-0175">Coiled coil</keyword>
<feature type="transmembrane region" description="Helical" evidence="6">
    <location>
        <begin position="13"/>
        <end position="35"/>
    </location>
</feature>
<evidence type="ECO:0000259" key="7">
    <source>
        <dbReference type="PROSITE" id="PS50885"/>
    </source>
</evidence>
<sequence>MFARITSSIRNKLILVVLATNLVALFVVGLILVLYERQSYQETLRNELTVQGKIIGLASAAALQFDDPQSADAYLQLLEAQPSIAAAAIYTATGRVFASFRNSETADESLPPIPRTEGYALDGNSLRMFTRILHEDEILGTVYLQAHYRWQERLFSYAGILAAAMVFSMVVVFFVAAGLQSSLTRPILAVSDIARRVIADRDYSLRAEKSSTDEIGVLVDAFNGMLAEIGVRNDAAQRANQALEHQVEERLKAEESVRQLNAELEQRVSERTAQLERANQELESFSYSVSHDLRAPLRAITGFANLLVEDHGALLNSEAQRKLTIIQRESLRMGSLIDDLLAFSRLGRKVLNVQLLDMTAMARETYASCVEGQANTGLELQLSELPMVQGIPS</sequence>
<dbReference type="Proteomes" id="UP000477680">
    <property type="component" value="Chromosome"/>
</dbReference>
<dbReference type="SMART" id="SM00388">
    <property type="entry name" value="HisKA"/>
    <property type="match status" value="1"/>
</dbReference>
<evidence type="ECO:0000256" key="6">
    <source>
        <dbReference type="SAM" id="Phobius"/>
    </source>
</evidence>